<dbReference type="EMBL" id="FNPF01000044">
    <property type="protein sequence ID" value="SDY95306.1"/>
    <property type="molecule type" value="Genomic_DNA"/>
</dbReference>
<name>A0A1H3P2H1_9RHOB</name>
<protein>
    <recommendedName>
        <fullName evidence="4">LysE type translocator</fullName>
    </recommendedName>
</protein>
<evidence type="ECO:0000313" key="2">
    <source>
        <dbReference type="EMBL" id="SDY95306.1"/>
    </source>
</evidence>
<dbReference type="STRING" id="321339.SAMN05444340_1446"/>
<gene>
    <name evidence="2" type="ORF">SAMN05444340_1446</name>
</gene>
<keyword evidence="1" id="KW-1133">Transmembrane helix</keyword>
<sequence>MWPSSLYGDFSITTRAFASFMKWSASSYSAISNLPVRFCPFARRQKRTSLLFYATCPKNSWLENRLEKRSSVESMHHLLIVFAAYVIAAVSPDPSTLRIMGVATNHGRRAGLTLAAGVVSGSLFWGLSAATGVSALLA</sequence>
<feature type="transmembrane region" description="Helical" evidence="1">
    <location>
        <begin position="112"/>
        <end position="137"/>
    </location>
</feature>
<evidence type="ECO:0000313" key="3">
    <source>
        <dbReference type="Proteomes" id="UP000199286"/>
    </source>
</evidence>
<reference evidence="2 3" key="1">
    <citation type="submission" date="2016-10" db="EMBL/GenBank/DDBJ databases">
        <authorList>
            <person name="de Groot N.N."/>
        </authorList>
    </citation>
    <scope>NUCLEOTIDE SEQUENCE [LARGE SCALE GENOMIC DNA]</scope>
    <source>
        <strain evidence="2 3">DSM 26880</strain>
    </source>
</reference>
<organism evidence="2 3">
    <name type="scientific">Citreimonas salinaria</name>
    <dbReference type="NCBI Taxonomy" id="321339"/>
    <lineage>
        <taxon>Bacteria</taxon>
        <taxon>Pseudomonadati</taxon>
        <taxon>Pseudomonadota</taxon>
        <taxon>Alphaproteobacteria</taxon>
        <taxon>Rhodobacterales</taxon>
        <taxon>Roseobacteraceae</taxon>
        <taxon>Citreimonas</taxon>
    </lineage>
</organism>
<keyword evidence="3" id="KW-1185">Reference proteome</keyword>
<evidence type="ECO:0000256" key="1">
    <source>
        <dbReference type="SAM" id="Phobius"/>
    </source>
</evidence>
<feature type="transmembrane region" description="Helical" evidence="1">
    <location>
        <begin position="75"/>
        <end position="92"/>
    </location>
</feature>
<proteinExistence type="predicted"/>
<dbReference type="AlphaFoldDB" id="A0A1H3P2H1"/>
<dbReference type="Proteomes" id="UP000199286">
    <property type="component" value="Unassembled WGS sequence"/>
</dbReference>
<keyword evidence="1" id="KW-0812">Transmembrane</keyword>
<accession>A0A1H3P2H1</accession>
<keyword evidence="1" id="KW-0472">Membrane</keyword>
<evidence type="ECO:0008006" key="4">
    <source>
        <dbReference type="Google" id="ProtNLM"/>
    </source>
</evidence>